<evidence type="ECO:0000313" key="5">
    <source>
        <dbReference type="Proteomes" id="UP001501427"/>
    </source>
</evidence>
<dbReference type="NCBIfam" id="TIGR03617">
    <property type="entry name" value="F420_MSMEG_2256"/>
    <property type="match status" value="1"/>
</dbReference>
<name>A0A7W7IFE3_9ACTN</name>
<accession>A0A7W7IFE3</accession>
<dbReference type="InterPro" id="IPR019919">
    <property type="entry name" value="Lucif-like_OxRdtase_MSMEG_2256"/>
</dbReference>
<dbReference type="InterPro" id="IPR011251">
    <property type="entry name" value="Luciferase-like_dom"/>
</dbReference>
<dbReference type="Proteomes" id="UP001501427">
    <property type="component" value="Unassembled WGS sequence"/>
</dbReference>
<dbReference type="InterPro" id="IPR036661">
    <property type="entry name" value="Luciferase-like_sf"/>
</dbReference>
<dbReference type="Proteomes" id="UP000549343">
    <property type="component" value="Unassembled WGS sequence"/>
</dbReference>
<dbReference type="SUPFAM" id="SSF51679">
    <property type="entry name" value="Bacterial luciferase-like"/>
    <property type="match status" value="1"/>
</dbReference>
<dbReference type="CDD" id="cd01097">
    <property type="entry name" value="Tetrahydromethanopterin_reductase"/>
    <property type="match status" value="1"/>
</dbReference>
<evidence type="ECO:0000313" key="4">
    <source>
        <dbReference type="Proteomes" id="UP000549343"/>
    </source>
</evidence>
<gene>
    <name evidence="3" type="ORF">F4557_004490</name>
    <name evidence="2" type="ORF">GCM10009546_18110</name>
</gene>
<dbReference type="Gene3D" id="3.20.20.30">
    <property type="entry name" value="Luciferase-like domain"/>
    <property type="match status" value="1"/>
</dbReference>
<dbReference type="PANTHER" id="PTHR43244">
    <property type="match status" value="1"/>
</dbReference>
<dbReference type="GO" id="GO:0016705">
    <property type="term" value="F:oxidoreductase activity, acting on paired donors, with incorporation or reduction of molecular oxygen"/>
    <property type="evidence" value="ECO:0007669"/>
    <property type="project" value="InterPro"/>
</dbReference>
<dbReference type="AlphaFoldDB" id="A0A7W7IFE3"/>
<dbReference type="Pfam" id="PF00296">
    <property type="entry name" value="Bac_luciferase"/>
    <property type="match status" value="1"/>
</dbReference>
<feature type="domain" description="Luciferase-like" evidence="1">
    <location>
        <begin position="10"/>
        <end position="306"/>
    </location>
</feature>
<evidence type="ECO:0000259" key="1">
    <source>
        <dbReference type="Pfam" id="PF00296"/>
    </source>
</evidence>
<comment type="caution">
    <text evidence="3">The sequence shown here is derived from an EMBL/GenBank/DDBJ whole genome shotgun (WGS) entry which is preliminary data.</text>
</comment>
<dbReference type="PANTHER" id="PTHR43244:SF2">
    <property type="entry name" value="CONSERVED HYPOTHETICAL ALANINE AND PROLINE-RICH PROTEIN"/>
    <property type="match status" value="1"/>
</dbReference>
<sequence>MKIDANLGADLAGAPAAAAKLEQDGYAGVWVAEAGSDPFLPSLQAITATGSVTVGTSVAIAFARNPMTLATVGYDLARASGGRFVLGLGSQVRAHIERRYSMPWSRPAARMRELVLAMRAIWASWEDGAKLDFQGDFYTHTLMTPFFAQQPHPHGPPPVHLAGVGRLMTEVAGEVADGFFVHPFTTGRYLREVTLPALRRGREKAGREGLDGFAVCGSQMVITGDTEEETAKAARGTKRQIAFYASTPAYRPVLDLHGLGDLQPELTALSKQGRWREMTDMITDDVVREFAVTGAPDEIAPAIQAEVGDVYDRVTLYTPYRVDPASFAPHLRGRDEAR</sequence>
<reference evidence="2 5" key="1">
    <citation type="journal article" date="2019" name="Int. J. Syst. Evol. Microbiol.">
        <title>The Global Catalogue of Microorganisms (GCM) 10K type strain sequencing project: providing services to taxonomists for standard genome sequencing and annotation.</title>
        <authorList>
            <consortium name="The Broad Institute Genomics Platform"/>
            <consortium name="The Broad Institute Genome Sequencing Center for Infectious Disease"/>
            <person name="Wu L."/>
            <person name="Ma J."/>
        </authorList>
    </citation>
    <scope>NUCLEOTIDE SEQUENCE [LARGE SCALE GENOMIC DNA]</scope>
    <source>
        <strain evidence="2 5">JCM 10667</strain>
    </source>
</reference>
<reference evidence="3 4" key="2">
    <citation type="submission" date="2020-08" db="EMBL/GenBank/DDBJ databases">
        <title>Sequencing the genomes of 1000 actinobacteria strains.</title>
        <authorList>
            <person name="Klenk H.-P."/>
        </authorList>
    </citation>
    <scope>NUCLEOTIDE SEQUENCE [LARGE SCALE GENOMIC DNA]</scope>
    <source>
        <strain evidence="3 4">DSM 44772</strain>
    </source>
</reference>
<dbReference type="EMBL" id="BAAAHD010000016">
    <property type="protein sequence ID" value="GAA0556373.1"/>
    <property type="molecule type" value="Genomic_DNA"/>
</dbReference>
<keyword evidence="5" id="KW-1185">Reference proteome</keyword>
<reference evidence="2" key="3">
    <citation type="submission" date="2023-12" db="EMBL/GenBank/DDBJ databases">
        <authorList>
            <person name="Sun Q."/>
            <person name="Inoue M."/>
        </authorList>
    </citation>
    <scope>NUCLEOTIDE SEQUENCE</scope>
    <source>
        <strain evidence="2">JCM 10667</strain>
    </source>
</reference>
<proteinExistence type="predicted"/>
<evidence type="ECO:0000313" key="3">
    <source>
        <dbReference type="EMBL" id="MBB4776072.1"/>
    </source>
</evidence>
<dbReference type="InterPro" id="IPR050564">
    <property type="entry name" value="F420-G6PD/mer"/>
</dbReference>
<dbReference type="EMBL" id="JACHMV010000001">
    <property type="protein sequence ID" value="MBB4776072.1"/>
    <property type="molecule type" value="Genomic_DNA"/>
</dbReference>
<evidence type="ECO:0000313" key="2">
    <source>
        <dbReference type="EMBL" id="GAA0556373.1"/>
    </source>
</evidence>
<dbReference type="RefSeq" id="WP_184885767.1">
    <property type="nucleotide sequence ID" value="NZ_BAAAHD010000016.1"/>
</dbReference>
<protein>
    <submittedName>
        <fullName evidence="3">Putative F420-dependent oxidoreductase</fullName>
    </submittedName>
    <submittedName>
        <fullName evidence="2">TIGR03617 family F420-dependent LLM class oxidoreductase</fullName>
    </submittedName>
</protein>
<organism evidence="3 4">
    <name type="scientific">Actinomadura livida</name>
    <dbReference type="NCBI Taxonomy" id="79909"/>
    <lineage>
        <taxon>Bacteria</taxon>
        <taxon>Bacillati</taxon>
        <taxon>Actinomycetota</taxon>
        <taxon>Actinomycetes</taxon>
        <taxon>Streptosporangiales</taxon>
        <taxon>Thermomonosporaceae</taxon>
        <taxon>Actinomadura</taxon>
    </lineage>
</organism>